<dbReference type="CDD" id="cd05233">
    <property type="entry name" value="SDR_c"/>
    <property type="match status" value="1"/>
</dbReference>
<evidence type="ECO:0000313" key="4">
    <source>
        <dbReference type="EMBL" id="NMN97213.1"/>
    </source>
</evidence>
<evidence type="ECO:0000256" key="3">
    <source>
        <dbReference type="RuleBase" id="RU000363"/>
    </source>
</evidence>
<sequence>MTRIDPKGAVVVVTGAGSGIGAAVAKRYASMGAKVAAVDIDGKTEYQCDVSDSAAVAELAGKIGPVDILVNNAGVGVGGSFLDTSLDDWTWLRSVNIDGVVNCCHIFGAGMVERGRGHVVNIASGAGYLPNRRMATYCASKAAVIMLSRCLRADWASHGVGVSAICPGVINTGIHTRSRLRGSTIAEQDWIAKAFGFGHSPDTVAKSVVSAVARNRGLVSSGIEVQLAYPVSRVLPGPLQDLVARL</sequence>
<protein>
    <submittedName>
        <fullName evidence="4">SDR family NAD(P)-dependent oxidoreductase</fullName>
    </submittedName>
</protein>
<proteinExistence type="inferred from homology"/>
<keyword evidence="2" id="KW-0560">Oxidoreductase</keyword>
<dbReference type="PANTHER" id="PTHR44196">
    <property type="entry name" value="DEHYDROGENASE/REDUCTASE SDR FAMILY MEMBER 7B"/>
    <property type="match status" value="1"/>
</dbReference>
<dbReference type="EMBL" id="VCQU01000007">
    <property type="protein sequence ID" value="NMN97213.1"/>
    <property type="molecule type" value="Genomic_DNA"/>
</dbReference>
<dbReference type="GO" id="GO:0016491">
    <property type="term" value="F:oxidoreductase activity"/>
    <property type="evidence" value="ECO:0007669"/>
    <property type="project" value="UniProtKB-KW"/>
</dbReference>
<dbReference type="PROSITE" id="PS00061">
    <property type="entry name" value="ADH_SHORT"/>
    <property type="match status" value="1"/>
</dbReference>
<organism evidence="4 5">
    <name type="scientific">Antrihabitans stalactiti</name>
    <dbReference type="NCBI Taxonomy" id="2584121"/>
    <lineage>
        <taxon>Bacteria</taxon>
        <taxon>Bacillati</taxon>
        <taxon>Actinomycetota</taxon>
        <taxon>Actinomycetes</taxon>
        <taxon>Mycobacteriales</taxon>
        <taxon>Nocardiaceae</taxon>
        <taxon>Antrihabitans</taxon>
    </lineage>
</organism>
<name>A0A848KE60_9NOCA</name>
<dbReference type="InterPro" id="IPR020904">
    <property type="entry name" value="Sc_DH/Rdtase_CS"/>
</dbReference>
<dbReference type="GO" id="GO:0016020">
    <property type="term" value="C:membrane"/>
    <property type="evidence" value="ECO:0007669"/>
    <property type="project" value="TreeGrafter"/>
</dbReference>
<gene>
    <name evidence="4" type="ORF">FGL95_19430</name>
</gene>
<dbReference type="PRINTS" id="PR00081">
    <property type="entry name" value="GDHRDH"/>
</dbReference>
<dbReference type="SUPFAM" id="SSF51735">
    <property type="entry name" value="NAD(P)-binding Rossmann-fold domains"/>
    <property type="match status" value="1"/>
</dbReference>
<comment type="similarity">
    <text evidence="1 3">Belongs to the short-chain dehydrogenases/reductases (SDR) family.</text>
</comment>
<evidence type="ECO:0000256" key="1">
    <source>
        <dbReference type="ARBA" id="ARBA00006484"/>
    </source>
</evidence>
<dbReference type="Pfam" id="PF00106">
    <property type="entry name" value="adh_short"/>
    <property type="match status" value="1"/>
</dbReference>
<keyword evidence="5" id="KW-1185">Reference proteome</keyword>
<dbReference type="AlphaFoldDB" id="A0A848KE60"/>
<dbReference type="InterPro" id="IPR036291">
    <property type="entry name" value="NAD(P)-bd_dom_sf"/>
</dbReference>
<dbReference type="Proteomes" id="UP000535543">
    <property type="component" value="Unassembled WGS sequence"/>
</dbReference>
<reference evidence="4 5" key="1">
    <citation type="submission" date="2019-05" db="EMBL/GenBank/DDBJ databases">
        <authorList>
            <person name="Lee S.D."/>
        </authorList>
    </citation>
    <scope>NUCLEOTIDE SEQUENCE [LARGE SCALE GENOMIC DNA]</scope>
    <source>
        <strain evidence="4 5">YC2-7</strain>
    </source>
</reference>
<reference evidence="4 5" key="2">
    <citation type="submission" date="2020-06" db="EMBL/GenBank/DDBJ databases">
        <title>Antribacter stalactiti gen. nov., sp. nov., a new member of the family Nacardiaceae isolated from a cave.</title>
        <authorList>
            <person name="Kim I.S."/>
        </authorList>
    </citation>
    <scope>NUCLEOTIDE SEQUENCE [LARGE SCALE GENOMIC DNA]</scope>
    <source>
        <strain evidence="4 5">YC2-7</strain>
    </source>
</reference>
<comment type="caution">
    <text evidence="4">The sequence shown here is derived from an EMBL/GenBank/DDBJ whole genome shotgun (WGS) entry which is preliminary data.</text>
</comment>
<evidence type="ECO:0000313" key="5">
    <source>
        <dbReference type="Proteomes" id="UP000535543"/>
    </source>
</evidence>
<accession>A0A848KE60</accession>
<evidence type="ECO:0000256" key="2">
    <source>
        <dbReference type="ARBA" id="ARBA00023002"/>
    </source>
</evidence>
<dbReference type="PANTHER" id="PTHR44196:SF1">
    <property type="entry name" value="DEHYDROGENASE_REDUCTASE SDR FAMILY MEMBER 7B"/>
    <property type="match status" value="1"/>
</dbReference>
<dbReference type="InterPro" id="IPR002347">
    <property type="entry name" value="SDR_fam"/>
</dbReference>
<dbReference type="Gene3D" id="3.40.50.720">
    <property type="entry name" value="NAD(P)-binding Rossmann-like Domain"/>
    <property type="match status" value="1"/>
</dbReference>
<dbReference type="RefSeq" id="WP_169589930.1">
    <property type="nucleotide sequence ID" value="NZ_VCQU01000007.1"/>
</dbReference>
<dbReference type="PRINTS" id="PR00080">
    <property type="entry name" value="SDRFAMILY"/>
</dbReference>